<protein>
    <recommendedName>
        <fullName evidence="1">Transposase IS200-like domain-containing protein</fullName>
    </recommendedName>
</protein>
<dbReference type="SUPFAM" id="SSF143422">
    <property type="entry name" value="Transposase IS200-like"/>
    <property type="match status" value="1"/>
</dbReference>
<dbReference type="Pfam" id="PF01797">
    <property type="entry name" value="Y1_Tnp"/>
    <property type="match status" value="1"/>
</dbReference>
<organism evidence="2 3">
    <name type="scientific">Candidatus Shapirobacteria bacterium CG10_big_fil_rev_8_21_14_0_10_48_15</name>
    <dbReference type="NCBI Taxonomy" id="1974484"/>
    <lineage>
        <taxon>Bacteria</taxon>
        <taxon>Candidatus Shapironibacteriota</taxon>
    </lineage>
</organism>
<proteinExistence type="predicted"/>
<dbReference type="GO" id="GO:0004803">
    <property type="term" value="F:transposase activity"/>
    <property type="evidence" value="ECO:0007669"/>
    <property type="project" value="InterPro"/>
</dbReference>
<dbReference type="InterPro" id="IPR036515">
    <property type="entry name" value="Transposase_17_sf"/>
</dbReference>
<sequence>MNKKHNQRFLDLIDYYRFPQPKRYSYFARLSQRKKLEYWAKVKKTIPLAEIYAFAIMPNHFHFLLKQPEGEGISKFMSNLQNSFAKYFNLRNNRSGSLFQNMFKAKRVENEEQLIHISRYIHLNPVSSFLIEINQLPEYPWTSLPCYLGRDFAGVISPDLILGVFGLAKKYQQFIFDQADYQRKLQQIKHLLIKHP</sequence>
<name>A0A2M8L784_9BACT</name>
<feature type="domain" description="Transposase IS200-like" evidence="1">
    <location>
        <begin position="15"/>
        <end position="124"/>
    </location>
</feature>
<dbReference type="AlphaFoldDB" id="A0A2M8L784"/>
<dbReference type="GO" id="GO:0006313">
    <property type="term" value="P:DNA transposition"/>
    <property type="evidence" value="ECO:0007669"/>
    <property type="project" value="InterPro"/>
</dbReference>
<dbReference type="PANTHER" id="PTHR34322:SF2">
    <property type="entry name" value="TRANSPOSASE IS200-LIKE DOMAIN-CONTAINING PROTEIN"/>
    <property type="match status" value="1"/>
</dbReference>
<dbReference type="GO" id="GO:0003677">
    <property type="term" value="F:DNA binding"/>
    <property type="evidence" value="ECO:0007669"/>
    <property type="project" value="InterPro"/>
</dbReference>
<gene>
    <name evidence="2" type="ORF">COU97_01575</name>
</gene>
<dbReference type="Gene3D" id="3.30.70.1290">
    <property type="entry name" value="Transposase IS200-like"/>
    <property type="match status" value="1"/>
</dbReference>
<dbReference type="SMART" id="SM01321">
    <property type="entry name" value="Y1_Tnp"/>
    <property type="match status" value="1"/>
</dbReference>
<dbReference type="EMBL" id="PFEM01000023">
    <property type="protein sequence ID" value="PJE70099.1"/>
    <property type="molecule type" value="Genomic_DNA"/>
</dbReference>
<reference evidence="3" key="1">
    <citation type="submission" date="2017-09" db="EMBL/GenBank/DDBJ databases">
        <title>Depth-based differentiation of microbial function through sediment-hosted aquifers and enrichment of novel symbionts in the deep terrestrial subsurface.</title>
        <authorList>
            <person name="Probst A.J."/>
            <person name="Ladd B."/>
            <person name="Jarett J.K."/>
            <person name="Geller-Mcgrath D.E."/>
            <person name="Sieber C.M.K."/>
            <person name="Emerson J.B."/>
            <person name="Anantharaman K."/>
            <person name="Thomas B.C."/>
            <person name="Malmstrom R."/>
            <person name="Stieglmeier M."/>
            <person name="Klingl A."/>
            <person name="Woyke T."/>
            <person name="Ryan C.M."/>
            <person name="Banfield J.F."/>
        </authorList>
    </citation>
    <scope>NUCLEOTIDE SEQUENCE [LARGE SCALE GENOMIC DNA]</scope>
</reference>
<dbReference type="InterPro" id="IPR002686">
    <property type="entry name" value="Transposase_17"/>
</dbReference>
<comment type="caution">
    <text evidence="2">The sequence shown here is derived from an EMBL/GenBank/DDBJ whole genome shotgun (WGS) entry which is preliminary data.</text>
</comment>
<accession>A0A2M8L784</accession>
<dbReference type="Proteomes" id="UP000231579">
    <property type="component" value="Unassembled WGS sequence"/>
</dbReference>
<dbReference type="PANTHER" id="PTHR34322">
    <property type="entry name" value="TRANSPOSASE, Y1_TNP DOMAIN-CONTAINING"/>
    <property type="match status" value="1"/>
</dbReference>
<evidence type="ECO:0000313" key="3">
    <source>
        <dbReference type="Proteomes" id="UP000231579"/>
    </source>
</evidence>
<evidence type="ECO:0000259" key="1">
    <source>
        <dbReference type="SMART" id="SM01321"/>
    </source>
</evidence>
<evidence type="ECO:0000313" key="2">
    <source>
        <dbReference type="EMBL" id="PJE70099.1"/>
    </source>
</evidence>